<name>A0A1Q9F0P4_SYMMI</name>
<reference evidence="1 2" key="1">
    <citation type="submission" date="2016-02" db="EMBL/GenBank/DDBJ databases">
        <title>Genome analysis of coral dinoflagellate symbionts highlights evolutionary adaptations to a symbiotic lifestyle.</title>
        <authorList>
            <person name="Aranda M."/>
            <person name="Li Y."/>
            <person name="Liew Y.J."/>
            <person name="Baumgarten S."/>
            <person name="Simakov O."/>
            <person name="Wilson M."/>
            <person name="Piel J."/>
            <person name="Ashoor H."/>
            <person name="Bougouffa S."/>
            <person name="Bajic V.B."/>
            <person name="Ryu T."/>
            <person name="Ravasi T."/>
            <person name="Bayer T."/>
            <person name="Micklem G."/>
            <person name="Kim H."/>
            <person name="Bhak J."/>
            <person name="Lajeunesse T.C."/>
            <person name="Voolstra C.R."/>
        </authorList>
    </citation>
    <scope>NUCLEOTIDE SEQUENCE [LARGE SCALE GENOMIC DNA]</scope>
    <source>
        <strain evidence="1 2">CCMP2467</strain>
    </source>
</reference>
<dbReference type="AlphaFoldDB" id="A0A1Q9F0P4"/>
<organism evidence="1 2">
    <name type="scientific">Symbiodinium microadriaticum</name>
    <name type="common">Dinoflagellate</name>
    <name type="synonym">Zooxanthella microadriatica</name>
    <dbReference type="NCBI Taxonomy" id="2951"/>
    <lineage>
        <taxon>Eukaryota</taxon>
        <taxon>Sar</taxon>
        <taxon>Alveolata</taxon>
        <taxon>Dinophyceae</taxon>
        <taxon>Suessiales</taxon>
        <taxon>Symbiodiniaceae</taxon>
        <taxon>Symbiodinium</taxon>
    </lineage>
</organism>
<keyword evidence="2" id="KW-1185">Reference proteome</keyword>
<dbReference type="Proteomes" id="UP000186817">
    <property type="component" value="Unassembled WGS sequence"/>
</dbReference>
<accession>A0A1Q9F0P4</accession>
<comment type="caution">
    <text evidence="1">The sequence shown here is derived from an EMBL/GenBank/DDBJ whole genome shotgun (WGS) entry which is preliminary data.</text>
</comment>
<sequence length="124" mass="14111">MRDLFLFTERSVSWSAMPRRLAEVAHFILRVTEFNSSFEMNRANIGLTQILAMLPKRADCGATGHTQMKLAVGEVAAHVFHDITRGQDKPGRVNNEHLRLWKRALLEGDVAIIEVIDEKKLNSR</sequence>
<dbReference type="EMBL" id="LSRX01000030">
    <property type="protein sequence ID" value="OLQ13268.1"/>
    <property type="molecule type" value="Genomic_DNA"/>
</dbReference>
<evidence type="ECO:0000313" key="1">
    <source>
        <dbReference type="EMBL" id="OLQ13268.1"/>
    </source>
</evidence>
<gene>
    <name evidence="1" type="ORF">AK812_SmicGene2659</name>
</gene>
<protein>
    <submittedName>
        <fullName evidence="1">Uncharacterized protein</fullName>
    </submittedName>
</protein>
<proteinExistence type="predicted"/>
<evidence type="ECO:0000313" key="2">
    <source>
        <dbReference type="Proteomes" id="UP000186817"/>
    </source>
</evidence>